<dbReference type="Pfam" id="PF13377">
    <property type="entry name" value="Peripla_BP_3"/>
    <property type="match status" value="1"/>
</dbReference>
<name>D9SUV3_CLOC7</name>
<accession>D9SUV3</accession>
<dbReference type="PRINTS" id="PR00035">
    <property type="entry name" value="HTHGNTR"/>
</dbReference>
<keyword evidence="2" id="KW-0238">DNA-binding</keyword>
<dbReference type="SMART" id="SM00345">
    <property type="entry name" value="HTH_GNTR"/>
    <property type="match status" value="1"/>
</dbReference>
<evidence type="ECO:0000256" key="2">
    <source>
        <dbReference type="ARBA" id="ARBA00023125"/>
    </source>
</evidence>
<proteinExistence type="predicted"/>
<evidence type="ECO:0000256" key="3">
    <source>
        <dbReference type="ARBA" id="ARBA00023163"/>
    </source>
</evidence>
<reference evidence="5 6" key="1">
    <citation type="submission" date="2010-08" db="EMBL/GenBank/DDBJ databases">
        <title>Complete sequence of Clostridium cellulovorans 743B.</title>
        <authorList>
            <consortium name="US DOE Joint Genome Institute"/>
            <person name="Lucas S."/>
            <person name="Copeland A."/>
            <person name="Lapidus A."/>
            <person name="Cheng J.-F."/>
            <person name="Bruce D."/>
            <person name="Goodwin L."/>
            <person name="Pitluck S."/>
            <person name="Chertkov O."/>
            <person name="Detter J.C."/>
            <person name="Han C."/>
            <person name="Tapia R."/>
            <person name="Land M."/>
            <person name="Hauser L."/>
            <person name="Chang Y.-J."/>
            <person name="Jeffries C."/>
            <person name="Kyrpides N."/>
            <person name="Ivanova N."/>
            <person name="Mikhailova N."/>
            <person name="Hemme C.L."/>
            <person name="Woyke T."/>
        </authorList>
    </citation>
    <scope>NUCLEOTIDE SEQUENCE [LARGE SCALE GENOMIC DNA]</scope>
    <source>
        <strain evidence="6">ATCC 35296 / DSM 3052 / OCM 3 / 743B</strain>
    </source>
</reference>
<dbReference type="PANTHER" id="PTHR30146:SF150">
    <property type="entry name" value="ARABINOSE METABOLISM TRANSCRIPTIONAL REPRESSOR"/>
    <property type="match status" value="1"/>
</dbReference>
<dbReference type="HOGENOM" id="CLU_037628_15_0_9"/>
<dbReference type="CDD" id="cd07377">
    <property type="entry name" value="WHTH_GntR"/>
    <property type="match status" value="1"/>
</dbReference>
<evidence type="ECO:0000259" key="4">
    <source>
        <dbReference type="PROSITE" id="PS50949"/>
    </source>
</evidence>
<dbReference type="OrthoDB" id="9813468at2"/>
<dbReference type="GO" id="GO:0000976">
    <property type="term" value="F:transcription cis-regulatory region binding"/>
    <property type="evidence" value="ECO:0007669"/>
    <property type="project" value="TreeGrafter"/>
</dbReference>
<dbReference type="AlphaFoldDB" id="D9SUV3"/>
<dbReference type="Proteomes" id="UP000002730">
    <property type="component" value="Chromosome"/>
</dbReference>
<feature type="domain" description="HTH gntR-type" evidence="4">
    <location>
        <begin position="12"/>
        <end position="80"/>
    </location>
</feature>
<dbReference type="KEGG" id="ccb:Clocel_1253"/>
<dbReference type="PANTHER" id="PTHR30146">
    <property type="entry name" value="LACI-RELATED TRANSCRIPTIONAL REPRESSOR"/>
    <property type="match status" value="1"/>
</dbReference>
<evidence type="ECO:0000313" key="6">
    <source>
        <dbReference type="Proteomes" id="UP000002730"/>
    </source>
</evidence>
<organism evidence="5 6">
    <name type="scientific">Clostridium cellulovorans (strain ATCC 35296 / DSM 3052 / OCM 3 / 743B)</name>
    <dbReference type="NCBI Taxonomy" id="573061"/>
    <lineage>
        <taxon>Bacteria</taxon>
        <taxon>Bacillati</taxon>
        <taxon>Bacillota</taxon>
        <taxon>Clostridia</taxon>
        <taxon>Eubacteriales</taxon>
        <taxon>Clostridiaceae</taxon>
        <taxon>Clostridium</taxon>
    </lineage>
</organism>
<dbReference type="InterPro" id="IPR033532">
    <property type="entry name" value="AraR_ligand_bind_dom"/>
</dbReference>
<sequence>MFKKPIVLNGKAPKFVQIQEDLINKILNYDILYDDKIPSETELMTYYNVSRHTVRMALLNLQKENFIRKEHGKGSFCNYIADKGHESKTILVLTTYISDYIFPFVISGIEKELTARGYNMMVACTQNDKIKEAQILKNLLTQNIAALIIEPTRSADPNANSALIQELQNKGVKVIFLNAEYSDISAPFVRLDDEKLSYDLTKLGINLGHKSIHGIFKKDDLQGIRREAGFFKAIEESENLENYRTVTYTTVTKHIVPLDYVKTQIKNNTHPTLFICYNDEIAVDVIRAINECGLKCPEDISVLSFDDSTLAYTSSPNITSVVHPKEKLGKLVASNAISMVEDNAKLENIILTSDISIKKSCINIYQ</sequence>
<protein>
    <submittedName>
        <fullName evidence="5">Regulatory protein GntR HTH</fullName>
    </submittedName>
</protein>
<dbReference type="InterPro" id="IPR000524">
    <property type="entry name" value="Tscrpt_reg_HTH_GntR"/>
</dbReference>
<dbReference type="InterPro" id="IPR036388">
    <property type="entry name" value="WH-like_DNA-bd_sf"/>
</dbReference>
<dbReference type="Gene3D" id="3.40.50.2300">
    <property type="match status" value="2"/>
</dbReference>
<dbReference type="EMBL" id="CP002160">
    <property type="protein sequence ID" value="ADL51008.1"/>
    <property type="molecule type" value="Genomic_DNA"/>
</dbReference>
<evidence type="ECO:0000313" key="5">
    <source>
        <dbReference type="EMBL" id="ADL51008.1"/>
    </source>
</evidence>
<evidence type="ECO:0000256" key="1">
    <source>
        <dbReference type="ARBA" id="ARBA00023015"/>
    </source>
</evidence>
<keyword evidence="1" id="KW-0805">Transcription regulation</keyword>
<gene>
    <name evidence="5" type="ordered locus">Clocel_1253</name>
</gene>
<dbReference type="InterPro" id="IPR028082">
    <property type="entry name" value="Peripla_BP_I"/>
</dbReference>
<dbReference type="Pfam" id="PF00392">
    <property type="entry name" value="GntR"/>
    <property type="match status" value="1"/>
</dbReference>
<dbReference type="InterPro" id="IPR036390">
    <property type="entry name" value="WH_DNA-bd_sf"/>
</dbReference>
<dbReference type="InterPro" id="IPR046335">
    <property type="entry name" value="LacI/GalR-like_sensor"/>
</dbReference>
<dbReference type="SUPFAM" id="SSF46785">
    <property type="entry name" value="Winged helix' DNA-binding domain"/>
    <property type="match status" value="1"/>
</dbReference>
<dbReference type="SUPFAM" id="SSF53822">
    <property type="entry name" value="Periplasmic binding protein-like I"/>
    <property type="match status" value="1"/>
</dbReference>
<dbReference type="Gene3D" id="1.10.10.10">
    <property type="entry name" value="Winged helix-like DNA-binding domain superfamily/Winged helix DNA-binding domain"/>
    <property type="match status" value="1"/>
</dbReference>
<keyword evidence="3" id="KW-0804">Transcription</keyword>
<keyword evidence="6" id="KW-1185">Reference proteome</keyword>
<dbReference type="PROSITE" id="PS50949">
    <property type="entry name" value="HTH_GNTR"/>
    <property type="match status" value="1"/>
</dbReference>
<dbReference type="GO" id="GO:0003700">
    <property type="term" value="F:DNA-binding transcription factor activity"/>
    <property type="evidence" value="ECO:0007669"/>
    <property type="project" value="InterPro"/>
</dbReference>
<dbReference type="RefSeq" id="WP_010076133.1">
    <property type="nucleotide sequence ID" value="NC_014393.1"/>
</dbReference>
<dbReference type="eggNOG" id="COG1609">
    <property type="taxonomic scope" value="Bacteria"/>
</dbReference>
<dbReference type="CDD" id="cd01541">
    <property type="entry name" value="PBP1_AraR"/>
    <property type="match status" value="1"/>
</dbReference>
<dbReference type="STRING" id="573061.Clocel_1253"/>